<comment type="subcellular location">
    <subcellularLocation>
        <location evidence="1">Cell membrane</location>
        <topology evidence="1">Multi-pass membrane protein</topology>
    </subcellularLocation>
</comment>
<keyword evidence="8" id="KW-0418">Kinase</keyword>
<evidence type="ECO:0000256" key="5">
    <source>
        <dbReference type="ARBA" id="ARBA00023136"/>
    </source>
</evidence>
<keyword evidence="3" id="KW-0597">Phosphoprotein</keyword>
<dbReference type="GO" id="GO:0005886">
    <property type="term" value="C:plasma membrane"/>
    <property type="evidence" value="ECO:0007669"/>
    <property type="project" value="UniProtKB-SubCell"/>
</dbReference>
<dbReference type="SUPFAM" id="SSF158472">
    <property type="entry name" value="HAMP domain-like"/>
    <property type="match status" value="1"/>
</dbReference>
<evidence type="ECO:0000313" key="9">
    <source>
        <dbReference type="Proteomes" id="UP000275368"/>
    </source>
</evidence>
<organism evidence="8 9">
    <name type="scientific">Paenibacillus baekrokdamisoli</name>
    <dbReference type="NCBI Taxonomy" id="1712516"/>
    <lineage>
        <taxon>Bacteria</taxon>
        <taxon>Bacillati</taxon>
        <taxon>Bacillota</taxon>
        <taxon>Bacilli</taxon>
        <taxon>Bacillales</taxon>
        <taxon>Paenibacillaceae</taxon>
        <taxon>Paenibacillus</taxon>
    </lineage>
</organism>
<feature type="domain" description="HAMP" evidence="7">
    <location>
        <begin position="310"/>
        <end position="362"/>
    </location>
</feature>
<evidence type="ECO:0000259" key="7">
    <source>
        <dbReference type="PROSITE" id="PS50885"/>
    </source>
</evidence>
<dbReference type="PANTHER" id="PTHR34220:SF7">
    <property type="entry name" value="SENSOR HISTIDINE KINASE YPDA"/>
    <property type="match status" value="1"/>
</dbReference>
<keyword evidence="9" id="KW-1185">Reference proteome</keyword>
<dbReference type="InterPro" id="IPR036890">
    <property type="entry name" value="HATPase_C_sf"/>
</dbReference>
<reference evidence="8 9" key="1">
    <citation type="submission" date="2018-11" db="EMBL/GenBank/DDBJ databases">
        <title>Complete genome sequence of Paenibacillus baekrokdamisoli strain KCTC 33723.</title>
        <authorList>
            <person name="Kang S.W."/>
            <person name="Lee K.C."/>
            <person name="Kim K.K."/>
            <person name="Kim J.S."/>
            <person name="Kim D.S."/>
            <person name="Ko S.H."/>
            <person name="Yang S.H."/>
            <person name="Lee J.S."/>
        </authorList>
    </citation>
    <scope>NUCLEOTIDE SEQUENCE [LARGE SCALE GENOMIC DNA]</scope>
    <source>
        <strain evidence="8 9">KCTC 33723</strain>
    </source>
</reference>
<proteinExistence type="predicted"/>
<evidence type="ECO:0000313" key="8">
    <source>
        <dbReference type="EMBL" id="BBH19019.1"/>
    </source>
</evidence>
<dbReference type="AlphaFoldDB" id="A0A3G9J7Q8"/>
<dbReference type="PANTHER" id="PTHR34220">
    <property type="entry name" value="SENSOR HISTIDINE KINASE YPDA"/>
    <property type="match status" value="1"/>
</dbReference>
<dbReference type="KEGG" id="pbk:Back11_03640"/>
<dbReference type="GO" id="GO:0000155">
    <property type="term" value="F:phosphorelay sensor kinase activity"/>
    <property type="evidence" value="ECO:0007669"/>
    <property type="project" value="InterPro"/>
</dbReference>
<evidence type="ECO:0000256" key="1">
    <source>
        <dbReference type="ARBA" id="ARBA00004651"/>
    </source>
</evidence>
<keyword evidence="2" id="KW-1003">Cell membrane</keyword>
<dbReference type="Pfam" id="PF06580">
    <property type="entry name" value="His_kinase"/>
    <property type="match status" value="1"/>
</dbReference>
<dbReference type="InterPro" id="IPR050640">
    <property type="entry name" value="Bact_2-comp_sensor_kinase"/>
</dbReference>
<keyword evidence="6" id="KW-0812">Transmembrane</keyword>
<dbReference type="InterPro" id="IPR010559">
    <property type="entry name" value="Sig_transdc_His_kin_internal"/>
</dbReference>
<keyword evidence="6" id="KW-1133">Transmembrane helix</keyword>
<dbReference type="SUPFAM" id="SSF55874">
    <property type="entry name" value="ATPase domain of HSP90 chaperone/DNA topoisomerase II/histidine kinase"/>
    <property type="match status" value="1"/>
</dbReference>
<evidence type="ECO:0000256" key="4">
    <source>
        <dbReference type="ARBA" id="ARBA00022679"/>
    </source>
</evidence>
<protein>
    <submittedName>
        <fullName evidence="8">Histidine kinase</fullName>
    </submittedName>
</protein>
<dbReference type="Proteomes" id="UP000275368">
    <property type="component" value="Chromosome"/>
</dbReference>
<keyword evidence="5 6" id="KW-0472">Membrane</keyword>
<gene>
    <name evidence="8" type="ORF">Back11_03640</name>
</gene>
<feature type="transmembrane region" description="Helical" evidence="6">
    <location>
        <begin position="288"/>
        <end position="312"/>
    </location>
</feature>
<dbReference type="InterPro" id="IPR003660">
    <property type="entry name" value="HAMP_dom"/>
</dbReference>
<dbReference type="Gene3D" id="6.10.340.10">
    <property type="match status" value="1"/>
</dbReference>
<dbReference type="EMBL" id="AP019308">
    <property type="protein sequence ID" value="BBH19019.1"/>
    <property type="molecule type" value="Genomic_DNA"/>
</dbReference>
<name>A0A3G9J7Q8_9BACL</name>
<feature type="transmembrane region" description="Helical" evidence="6">
    <location>
        <begin position="12"/>
        <end position="34"/>
    </location>
</feature>
<dbReference type="Gene3D" id="3.30.565.10">
    <property type="entry name" value="Histidine kinase-like ATPase, C-terminal domain"/>
    <property type="match status" value="1"/>
</dbReference>
<evidence type="ECO:0000256" key="3">
    <source>
        <dbReference type="ARBA" id="ARBA00022553"/>
    </source>
</evidence>
<keyword evidence="4" id="KW-0808">Transferase</keyword>
<accession>A0A3G9J7Q8</accession>
<evidence type="ECO:0000256" key="6">
    <source>
        <dbReference type="SAM" id="Phobius"/>
    </source>
</evidence>
<dbReference type="PROSITE" id="PS50885">
    <property type="entry name" value="HAMP"/>
    <property type="match status" value="1"/>
</dbReference>
<sequence>MKRPAAMSKLHVYQKIILIFLAMMIPFYLINLWMNMTGQSFIKDGISNATLSNVKFYSRQVDDQMVFIRNLQLQFLNDSDLQKLSFLGKRIEEYEEIQLVNRVKERLVTIQNSSDYLLNVGVYIKSFDRTISSRGGIKKLPNSEHDVIAGYSETQPAQPLYYSGGKLFFVASANNASIVAYFELSVGKFEETLRPLVDYYVDSGAVLTDDHFIKTITVKEKAAVDAVLQQIQAGVMGRTPDQVPDSFTVHNEKHPYMITHSRIATLGLTLYMYVNQSEVTGPLKAFNIWYILLSVVSLAIILVFSFSVNWMIHKPLKKLMKSLKILEADNLILSIAPNHDNEFGYLYRNFDQMVVKLKQSIQENFEQKIALQHSELKQLQSQINPHFLYNSFFNIYMICRSGDVDSASELARRLGSYYQFITRSGKDLATLADEYQHAMDYCEIQSIRFSNRIEVEAADMPESCKSYLVPRLILQPVVENAFEHAFENGQRRGHVCVTNAFENSQLRIIVEDNGDTLTDEILNKLQYQLANTEQISEKTGLVNVSRRIRLKFGDANGIYVSRSALGGLKAEIIIHFTENGG</sequence>
<evidence type="ECO:0000256" key="2">
    <source>
        <dbReference type="ARBA" id="ARBA00022475"/>
    </source>
</evidence>